<accession>A0ABM7X0B5</accession>
<dbReference type="Gene3D" id="1.10.720.180">
    <property type="match status" value="2"/>
</dbReference>
<organism evidence="3 4">
    <name type="scientific">Anaeromyxobacter oryzae</name>
    <dbReference type="NCBI Taxonomy" id="2918170"/>
    <lineage>
        <taxon>Bacteria</taxon>
        <taxon>Pseudomonadati</taxon>
        <taxon>Myxococcota</taxon>
        <taxon>Myxococcia</taxon>
        <taxon>Myxococcales</taxon>
        <taxon>Cystobacterineae</taxon>
        <taxon>Anaeromyxobacteraceae</taxon>
        <taxon>Anaeromyxobacter</taxon>
    </lineage>
</organism>
<dbReference type="InterPro" id="IPR036280">
    <property type="entry name" value="Multihaem_cyt_sf"/>
</dbReference>
<evidence type="ECO:0000256" key="1">
    <source>
        <dbReference type="SAM" id="SignalP"/>
    </source>
</evidence>
<dbReference type="PROSITE" id="PS51257">
    <property type="entry name" value="PROKAR_LIPOPROTEIN"/>
    <property type="match status" value="1"/>
</dbReference>
<dbReference type="NCBIfam" id="TIGR03507">
    <property type="entry name" value="decahem_SO1788"/>
    <property type="match status" value="1"/>
</dbReference>
<sequence length="979" mass="99078">MRRISLALALSGAMAATGCGGGAKSSSSGGAQGTVGKTFTVTVQNGQNGNAGLAIVGGKVTSSPAGIDCGVGTTQVCSFDFDVNTPVVLTATPSGTDASVNLPYLFLGWAGDCSGETTCSLSGNSSKYVLAMFGGTRTGHPNWSDPALHGPEAMTSSTYNCATCHGAQLQGAGIAPSCSKCHNAPASTTGLQVTVTGVSVDQTAQTFTVNFSLKDDQGKPVDIKGVYSQNALMSLRVALARIDTAADGQVLPYAVLTPASGSPGTLTMPAVGATSTAGTLTEVGTNAGTYAFTSAVMPKISTTNLASTHTLWIQATRQTDLADANDVKGFKAVNFQYNFTGSTGTASTTKREVASNAGCSKCHAGFKPDVSVANGFHGSARVDANFCDVCHNPARTSNPIANAMVFVHRIHAAEQLSMPTTAIFDNTTATYPQDVRNCKQCHAGAAQGDQYKTRPTAAACGSCHYAIDFVAGTGHAGGPQSDDSACAGCHTAASIDTAHVPVAPPDATNCLAANNAAGCNNNTNAGYLPAAGADVSLLGATAITYEIKSVGLDSNGKPTMTFRLLKNGTPAAIDNCPEAAATPAAGTGELFTGFVGAPSIYFVFAVPEDGISAPVDFNGSASAYLKAACLAGVSAYSATAVPTTMSGPDASQYYTLTITGASNLSSVKMLTGGVGYTYGLTSTQPLTEVDLTGTLAATDMALTAGKYNNVSCTAAAPCNVKLGGLVNVAPNQKMVATGFTGRRTIVDNAKCKNCHAALGAEPTFHAGNRNDGESCIWCHNPNQNNNGWAGNAKDFIHGLHAGTIAGVTLPDGTTSTRTGVRTVPFGWHAVSATDGYWGVELPGQHNNCEACHTPNGYDFSATTSANNMLFSTAATGTPAAGPSLSPYVTAGTVYGAGFSFNSSTGVTTAPAATTLVTSPIAAACLGCHDDSTTKAHITAKGGQIYQPRSTANISATSAELCLGCHGAGATFSISVMHKQ</sequence>
<reference evidence="4" key="1">
    <citation type="journal article" date="2022" name="Int. J. Syst. Evol. Microbiol.">
        <title>Anaeromyxobacter oryzae sp. nov., Anaeromyxobacter diazotrophicus sp. nov. and Anaeromyxobacter paludicola sp. nov., isolated from paddy soils.</title>
        <authorList>
            <person name="Itoh H."/>
            <person name="Xu Z."/>
            <person name="Mise K."/>
            <person name="Masuda Y."/>
            <person name="Ushijima N."/>
            <person name="Hayakawa C."/>
            <person name="Shiratori Y."/>
            <person name="Senoo K."/>
        </authorList>
    </citation>
    <scope>NUCLEOTIDE SEQUENCE [LARGE SCALE GENOMIC DNA]</scope>
    <source>
        <strain evidence="4">Red232</strain>
    </source>
</reference>
<dbReference type="Proteomes" id="UP001162891">
    <property type="component" value="Chromosome"/>
</dbReference>
<feature type="chain" id="PRO_5046923373" description="Outer membrane cytochrome MtrC/MtrF-like domain-containing protein" evidence="1">
    <location>
        <begin position="16"/>
        <end position="979"/>
    </location>
</feature>
<proteinExistence type="predicted"/>
<dbReference type="EMBL" id="AP025591">
    <property type="protein sequence ID" value="BDG05240.1"/>
    <property type="molecule type" value="Genomic_DNA"/>
</dbReference>
<feature type="domain" description="Outer membrane cytochrome MtrC/MtrF-like" evidence="2">
    <location>
        <begin position="743"/>
        <end position="978"/>
    </location>
</feature>
<dbReference type="InterPro" id="IPR054337">
    <property type="entry name" value="Mtrc-MtrF-like_dom_II/IV"/>
</dbReference>
<name>A0ABM7X0B5_9BACT</name>
<keyword evidence="4" id="KW-1185">Reference proteome</keyword>
<dbReference type="Pfam" id="PF22113">
    <property type="entry name" value="Mtrc-MtrF_II-IV_dom"/>
    <property type="match status" value="2"/>
</dbReference>
<dbReference type="InterPro" id="IPR020014">
    <property type="entry name" value="Decahaem_cyt-c_OmcA/MtrC"/>
</dbReference>
<evidence type="ECO:0000313" key="4">
    <source>
        <dbReference type="Proteomes" id="UP001162891"/>
    </source>
</evidence>
<evidence type="ECO:0000313" key="3">
    <source>
        <dbReference type="EMBL" id="BDG05240.1"/>
    </source>
</evidence>
<dbReference type="RefSeq" id="WP_248353850.1">
    <property type="nucleotide sequence ID" value="NZ_AP025591.1"/>
</dbReference>
<dbReference type="SUPFAM" id="SSF48695">
    <property type="entry name" value="Multiheme cytochromes"/>
    <property type="match status" value="1"/>
</dbReference>
<evidence type="ECO:0000259" key="2">
    <source>
        <dbReference type="Pfam" id="PF22113"/>
    </source>
</evidence>
<protein>
    <recommendedName>
        <fullName evidence="2">Outer membrane cytochrome MtrC/MtrF-like domain-containing protein</fullName>
    </recommendedName>
</protein>
<keyword evidence="1" id="KW-0732">Signal</keyword>
<gene>
    <name evidence="3" type="ORF">AMOR_42360</name>
</gene>
<feature type="domain" description="Outer membrane cytochrome MtrC/MtrF-like" evidence="2">
    <location>
        <begin position="351"/>
        <end position="499"/>
    </location>
</feature>
<feature type="signal peptide" evidence="1">
    <location>
        <begin position="1"/>
        <end position="15"/>
    </location>
</feature>